<evidence type="ECO:0000313" key="12">
    <source>
        <dbReference type="Proteomes" id="UP001497392"/>
    </source>
</evidence>
<keyword evidence="3 9" id="KW-0812">Transmembrane</keyword>
<organism evidence="11 12">
    <name type="scientific">Coccomyxa viridis</name>
    <dbReference type="NCBI Taxonomy" id="1274662"/>
    <lineage>
        <taxon>Eukaryota</taxon>
        <taxon>Viridiplantae</taxon>
        <taxon>Chlorophyta</taxon>
        <taxon>core chlorophytes</taxon>
        <taxon>Trebouxiophyceae</taxon>
        <taxon>Trebouxiophyceae incertae sedis</taxon>
        <taxon>Coccomyxaceae</taxon>
        <taxon>Coccomyxa</taxon>
    </lineage>
</organism>
<keyword evidence="4" id="KW-0547">Nucleotide-binding</keyword>
<feature type="transmembrane region" description="Helical" evidence="9">
    <location>
        <begin position="647"/>
        <end position="669"/>
    </location>
</feature>
<feature type="transmembrane region" description="Helical" evidence="9">
    <location>
        <begin position="502"/>
        <end position="519"/>
    </location>
</feature>
<dbReference type="Proteomes" id="UP001497392">
    <property type="component" value="Unassembled WGS sequence"/>
</dbReference>
<comment type="caution">
    <text evidence="11">The sequence shown here is derived from an EMBL/GenBank/DDBJ whole genome shotgun (WGS) entry which is preliminary data.</text>
</comment>
<keyword evidence="7 9" id="KW-0472">Membrane</keyword>
<keyword evidence="2" id="KW-0813">Transport</keyword>
<dbReference type="InterPro" id="IPR050352">
    <property type="entry name" value="ABCG_transporters"/>
</dbReference>
<proteinExistence type="predicted"/>
<reference evidence="11 12" key="1">
    <citation type="submission" date="2024-06" db="EMBL/GenBank/DDBJ databases">
        <authorList>
            <person name="Kraege A."/>
            <person name="Thomma B."/>
        </authorList>
    </citation>
    <scope>NUCLEOTIDE SEQUENCE [LARGE SCALE GENOMIC DNA]</scope>
</reference>
<dbReference type="InterPro" id="IPR003439">
    <property type="entry name" value="ABC_transporter-like_ATP-bd"/>
</dbReference>
<evidence type="ECO:0000256" key="9">
    <source>
        <dbReference type="SAM" id="Phobius"/>
    </source>
</evidence>
<dbReference type="PANTHER" id="PTHR48041">
    <property type="entry name" value="ABC TRANSPORTER G FAMILY MEMBER 28"/>
    <property type="match status" value="1"/>
</dbReference>
<feature type="compositionally biased region" description="Basic and acidic residues" evidence="8">
    <location>
        <begin position="458"/>
        <end position="470"/>
    </location>
</feature>
<feature type="region of interest" description="Disordered" evidence="8">
    <location>
        <begin position="421"/>
        <end position="470"/>
    </location>
</feature>
<gene>
    <name evidence="11" type="primary">g2473</name>
    <name evidence="11" type="ORF">VP750_LOCUS2113</name>
</gene>
<evidence type="ECO:0000256" key="1">
    <source>
        <dbReference type="ARBA" id="ARBA00004141"/>
    </source>
</evidence>
<evidence type="ECO:0000256" key="4">
    <source>
        <dbReference type="ARBA" id="ARBA00022741"/>
    </source>
</evidence>
<dbReference type="PROSITE" id="PS50893">
    <property type="entry name" value="ABC_TRANSPORTER_2"/>
    <property type="match status" value="1"/>
</dbReference>
<evidence type="ECO:0000256" key="8">
    <source>
        <dbReference type="SAM" id="MobiDB-lite"/>
    </source>
</evidence>
<dbReference type="PANTHER" id="PTHR48041:SF125">
    <property type="entry name" value="ABC TRANSPORTER G FAMILY"/>
    <property type="match status" value="1"/>
</dbReference>
<comment type="subcellular location">
    <subcellularLocation>
        <location evidence="1">Membrane</location>
        <topology evidence="1">Multi-pass membrane protein</topology>
    </subcellularLocation>
</comment>
<dbReference type="InterPro" id="IPR003593">
    <property type="entry name" value="AAA+_ATPase"/>
</dbReference>
<evidence type="ECO:0000256" key="7">
    <source>
        <dbReference type="ARBA" id="ARBA00023136"/>
    </source>
</evidence>
<evidence type="ECO:0000256" key="3">
    <source>
        <dbReference type="ARBA" id="ARBA00022692"/>
    </source>
</evidence>
<accession>A0ABP1FMR1</accession>
<evidence type="ECO:0000259" key="10">
    <source>
        <dbReference type="PROSITE" id="PS50893"/>
    </source>
</evidence>
<sequence length="766" mass="84461">MNRKLGDVGDDSARIPSSAFFVEHAAPAEAAGGIATGGHRAQSTMTAGDLLKAEHVTLDVGTHKQLMEDVPIEKRLLLSFPHISAWVPDLLGPGSAEGGNIFSKTFHKLKGGKPKAGKPKERQILYDISGTCRPGEVLALMGPSGSGKTTLLSILGGRGPASMTMTGHPTFNQEKLTKRAKRSVGFVLQDDLLYETLTVYETLYYAAMLRLPSTMSAEQKVERVDHVIHTLGLNKCRDTIVGGFFQRGISGGERKRVSVGHELLINPSIILLDEPTSGLDSTTAMNLVTSLCQLAAGGRAVVTTIHQPSSRLYQQLDKLLLLSEGHAMYYGRANLAAHWFHTLGFTCPYGVNVADFILDVSSGAVNSSKLESEDAVKHLTACSERYAEAFPKEDGYRHPETLNEDILGTSLWTAARSRKNIGTEGSQHMDSIGLDEQDYRRTSSSEASSSSQAYSPDEMEKGTKSKRPTESRWGASYSLQLRILFIRAIKTRRFDSMSSQDLFQFIVVGVLTGLFWWQQGKGDTLYSAQNSNGLLFFEMLFLAFRAMFVALFTFPSEYKMMLKERASGMYRLSAFYFARSASDLPFEATPSLFVFIIYFMGGLRLTPGAFFANWFATMLVTLVAQSFGLLIGATVMNAKTAQTVTAVVMLTMMLVGGFYVTSIPVWIAWLKYLSFVYYGYDLLLKVEYQGRTLWDCSGIPNPPNPSSNPACTIIPPGGLQAKLHLQENTENWPWEAVVLIGWLIFFRYLVYVALRYKTAAPEAKGH</sequence>
<feature type="domain" description="ABC transporter" evidence="10">
    <location>
        <begin position="101"/>
        <end position="349"/>
    </location>
</feature>
<evidence type="ECO:0000313" key="11">
    <source>
        <dbReference type="EMBL" id="CAL5220454.1"/>
    </source>
</evidence>
<evidence type="ECO:0000256" key="5">
    <source>
        <dbReference type="ARBA" id="ARBA00022840"/>
    </source>
</evidence>
<evidence type="ECO:0000256" key="6">
    <source>
        <dbReference type="ARBA" id="ARBA00022989"/>
    </source>
</evidence>
<dbReference type="SMART" id="SM00382">
    <property type="entry name" value="AAA"/>
    <property type="match status" value="1"/>
</dbReference>
<name>A0ABP1FMR1_9CHLO</name>
<feature type="transmembrane region" description="Helical" evidence="9">
    <location>
        <begin position="575"/>
        <end position="599"/>
    </location>
</feature>
<feature type="transmembrane region" description="Helical" evidence="9">
    <location>
        <begin position="534"/>
        <end position="554"/>
    </location>
</feature>
<keyword evidence="5" id="KW-0067">ATP-binding</keyword>
<dbReference type="InterPro" id="IPR013525">
    <property type="entry name" value="ABC2_TM"/>
</dbReference>
<dbReference type="Pfam" id="PF00005">
    <property type="entry name" value="ABC_tran"/>
    <property type="match status" value="1"/>
</dbReference>
<dbReference type="Gene3D" id="3.40.50.300">
    <property type="entry name" value="P-loop containing nucleotide triphosphate hydrolases"/>
    <property type="match status" value="1"/>
</dbReference>
<feature type="transmembrane region" description="Helical" evidence="9">
    <location>
        <begin position="732"/>
        <end position="754"/>
    </location>
</feature>
<dbReference type="Pfam" id="PF01061">
    <property type="entry name" value="ABC2_membrane"/>
    <property type="match status" value="1"/>
</dbReference>
<keyword evidence="6 9" id="KW-1133">Transmembrane helix</keyword>
<feature type="transmembrane region" description="Helical" evidence="9">
    <location>
        <begin position="611"/>
        <end position="635"/>
    </location>
</feature>
<dbReference type="SUPFAM" id="SSF52540">
    <property type="entry name" value="P-loop containing nucleoside triphosphate hydrolases"/>
    <property type="match status" value="1"/>
</dbReference>
<feature type="compositionally biased region" description="Low complexity" evidence="8">
    <location>
        <begin position="444"/>
        <end position="455"/>
    </location>
</feature>
<keyword evidence="12" id="KW-1185">Reference proteome</keyword>
<dbReference type="InterPro" id="IPR027417">
    <property type="entry name" value="P-loop_NTPase"/>
</dbReference>
<protein>
    <submittedName>
        <fullName evidence="11">G2473 protein</fullName>
    </submittedName>
</protein>
<evidence type="ECO:0000256" key="2">
    <source>
        <dbReference type="ARBA" id="ARBA00022448"/>
    </source>
</evidence>
<dbReference type="EMBL" id="CAXHTA020000003">
    <property type="protein sequence ID" value="CAL5220454.1"/>
    <property type="molecule type" value="Genomic_DNA"/>
</dbReference>